<dbReference type="RefSeq" id="WP_112426380.1">
    <property type="nucleotide sequence ID" value="NZ_MCIF01000002.1"/>
</dbReference>
<dbReference type="InterPro" id="IPR036509">
    <property type="entry name" value="Met_Sox_Rdtase_MsrA_sf"/>
</dbReference>
<dbReference type="Gene3D" id="3.30.1060.10">
    <property type="entry name" value="Peptide methionine sulphoxide reductase MsrA"/>
    <property type="match status" value="1"/>
</dbReference>
<name>A0A328VCE4_9CHLR</name>
<feature type="active site" evidence="5">
    <location>
        <position position="16"/>
    </location>
</feature>
<dbReference type="SUPFAM" id="SSF55068">
    <property type="entry name" value="Peptide methionine sulfoxide reductase"/>
    <property type="match status" value="1"/>
</dbReference>
<protein>
    <recommendedName>
        <fullName evidence="5">Peptide methionine sulfoxide reductase MsrA</fullName>
        <shortName evidence="5">Protein-methionine-S-oxide reductase</shortName>
        <ecNumber evidence="5">1.8.4.11</ecNumber>
    </recommendedName>
    <alternativeName>
        <fullName evidence="5">Peptide-methionine (S)-S-oxide reductase</fullName>
        <shortName evidence="5">Peptide Met(O) reductase</shortName>
    </alternativeName>
</protein>
<evidence type="ECO:0000256" key="4">
    <source>
        <dbReference type="ARBA" id="ARBA00048782"/>
    </source>
</evidence>
<organism evidence="7 8">
    <name type="scientific">Thermogemmatispora tikiterensis</name>
    <dbReference type="NCBI Taxonomy" id="1825093"/>
    <lineage>
        <taxon>Bacteria</taxon>
        <taxon>Bacillati</taxon>
        <taxon>Chloroflexota</taxon>
        <taxon>Ktedonobacteria</taxon>
        <taxon>Thermogemmatisporales</taxon>
        <taxon>Thermogemmatisporaceae</taxon>
        <taxon>Thermogemmatispora</taxon>
    </lineage>
</organism>
<dbReference type="EMBL" id="MCIF01000002">
    <property type="protein sequence ID" value="RAQ94461.1"/>
    <property type="molecule type" value="Genomic_DNA"/>
</dbReference>
<accession>A0A328VCE4</accession>
<proteinExistence type="inferred from homology"/>
<dbReference type="HAMAP" id="MF_01401">
    <property type="entry name" value="MsrA"/>
    <property type="match status" value="1"/>
</dbReference>
<evidence type="ECO:0000256" key="1">
    <source>
        <dbReference type="ARBA" id="ARBA00005591"/>
    </source>
</evidence>
<dbReference type="GO" id="GO:0008113">
    <property type="term" value="F:peptide-methionine (S)-S-oxide reductase activity"/>
    <property type="evidence" value="ECO:0007669"/>
    <property type="project" value="UniProtKB-UniRule"/>
</dbReference>
<comment type="caution">
    <text evidence="7">The sequence shown here is derived from an EMBL/GenBank/DDBJ whole genome shotgun (WGS) entry which is preliminary data.</text>
</comment>
<reference evidence="7 8" key="1">
    <citation type="submission" date="2016-08" db="EMBL/GenBank/DDBJ databases">
        <title>Analysis of Carbohydrate Active Enzymes in Thermogemmatispora T81 Reveals Carbohydrate Degradation Ability.</title>
        <authorList>
            <person name="Tomazini A."/>
            <person name="Lal S."/>
            <person name="Stott M."/>
            <person name="Henrissat B."/>
            <person name="Polikarpov I."/>
            <person name="Sparling R."/>
            <person name="Levin D.B."/>
        </authorList>
    </citation>
    <scope>NUCLEOTIDE SEQUENCE [LARGE SCALE GENOMIC DNA]</scope>
    <source>
        <strain evidence="7 8">T81</strain>
    </source>
</reference>
<dbReference type="OrthoDB" id="4174719at2"/>
<feature type="domain" description="Peptide methionine sulphoxide reductase MsrA" evidence="6">
    <location>
        <begin position="10"/>
        <end position="161"/>
    </location>
</feature>
<gene>
    <name evidence="5" type="primary">msrA</name>
    <name evidence="7" type="ORF">A4R35_02875</name>
</gene>
<comment type="function">
    <text evidence="5">Has an important function as a repair enzyme for proteins that have been inactivated by oxidation. Catalyzes the reversible oxidation-reduction of methionine sulfoxide in proteins to methionine.</text>
</comment>
<dbReference type="InterPro" id="IPR002569">
    <property type="entry name" value="Met_Sox_Rdtase_MsrA_dom"/>
</dbReference>
<evidence type="ECO:0000313" key="8">
    <source>
        <dbReference type="Proteomes" id="UP000248706"/>
    </source>
</evidence>
<dbReference type="Proteomes" id="UP000248706">
    <property type="component" value="Unassembled WGS sequence"/>
</dbReference>
<evidence type="ECO:0000313" key="7">
    <source>
        <dbReference type="EMBL" id="RAQ94461.1"/>
    </source>
</evidence>
<comment type="catalytic activity">
    <reaction evidence="3 5">
        <text>L-methionyl-[protein] + [thioredoxin]-disulfide + H2O = L-methionyl-(S)-S-oxide-[protein] + [thioredoxin]-dithiol</text>
        <dbReference type="Rhea" id="RHEA:14217"/>
        <dbReference type="Rhea" id="RHEA-COMP:10698"/>
        <dbReference type="Rhea" id="RHEA-COMP:10700"/>
        <dbReference type="Rhea" id="RHEA-COMP:12313"/>
        <dbReference type="Rhea" id="RHEA-COMP:12315"/>
        <dbReference type="ChEBI" id="CHEBI:15377"/>
        <dbReference type="ChEBI" id="CHEBI:16044"/>
        <dbReference type="ChEBI" id="CHEBI:29950"/>
        <dbReference type="ChEBI" id="CHEBI:44120"/>
        <dbReference type="ChEBI" id="CHEBI:50058"/>
        <dbReference type="EC" id="1.8.4.11"/>
    </reaction>
</comment>
<keyword evidence="2 5" id="KW-0560">Oxidoreductase</keyword>
<dbReference type="PANTHER" id="PTHR43774:SF1">
    <property type="entry name" value="PEPTIDE METHIONINE SULFOXIDE REDUCTASE MSRA 2"/>
    <property type="match status" value="1"/>
</dbReference>
<evidence type="ECO:0000259" key="6">
    <source>
        <dbReference type="Pfam" id="PF01625"/>
    </source>
</evidence>
<dbReference type="EC" id="1.8.4.11" evidence="5"/>
<sequence length="187" mass="21531">MSDHDQLELATLAGGCFWCTEAVFKRVKGVESVTPGYAASQIPNPSYEQVCSGKTGAAEAVQIRYDPRVISYEQLLDIFWHIHDPTTLNRQGNDVGTQYRSAIFYHDDEQRRIALASKEALERARTYRDPIVTEIVPFSNFYPAEDYHRDYYDRHPNQPYCMIVITPKVQKLLREYTPVVKEDQAHA</sequence>
<dbReference type="Pfam" id="PF01625">
    <property type="entry name" value="PMSR"/>
    <property type="match status" value="1"/>
</dbReference>
<dbReference type="AlphaFoldDB" id="A0A328VCE4"/>
<keyword evidence="8" id="KW-1185">Reference proteome</keyword>
<evidence type="ECO:0000256" key="3">
    <source>
        <dbReference type="ARBA" id="ARBA00047806"/>
    </source>
</evidence>
<evidence type="ECO:0000256" key="2">
    <source>
        <dbReference type="ARBA" id="ARBA00023002"/>
    </source>
</evidence>
<comment type="similarity">
    <text evidence="1 5">Belongs to the MsrA Met sulfoxide reductase family.</text>
</comment>
<dbReference type="NCBIfam" id="TIGR00401">
    <property type="entry name" value="msrA"/>
    <property type="match status" value="1"/>
</dbReference>
<dbReference type="PANTHER" id="PTHR43774">
    <property type="entry name" value="PEPTIDE METHIONINE SULFOXIDE REDUCTASE"/>
    <property type="match status" value="1"/>
</dbReference>
<comment type="catalytic activity">
    <reaction evidence="4 5">
        <text>[thioredoxin]-disulfide + L-methionine + H2O = L-methionine (S)-S-oxide + [thioredoxin]-dithiol</text>
        <dbReference type="Rhea" id="RHEA:19993"/>
        <dbReference type="Rhea" id="RHEA-COMP:10698"/>
        <dbReference type="Rhea" id="RHEA-COMP:10700"/>
        <dbReference type="ChEBI" id="CHEBI:15377"/>
        <dbReference type="ChEBI" id="CHEBI:29950"/>
        <dbReference type="ChEBI" id="CHEBI:50058"/>
        <dbReference type="ChEBI" id="CHEBI:57844"/>
        <dbReference type="ChEBI" id="CHEBI:58772"/>
        <dbReference type="EC" id="1.8.4.11"/>
    </reaction>
</comment>
<dbReference type="GO" id="GO:0033744">
    <property type="term" value="F:L-methionine:thioredoxin-disulfide S-oxidoreductase activity"/>
    <property type="evidence" value="ECO:0007669"/>
    <property type="project" value="RHEA"/>
</dbReference>
<evidence type="ECO:0000256" key="5">
    <source>
        <dbReference type="HAMAP-Rule" id="MF_01401"/>
    </source>
</evidence>